<evidence type="ECO:0000259" key="2">
    <source>
        <dbReference type="Pfam" id="PF07885"/>
    </source>
</evidence>
<dbReference type="AlphaFoldDB" id="A0A934IFH3"/>
<comment type="caution">
    <text evidence="3">The sequence shown here is derived from an EMBL/GenBank/DDBJ whole genome shotgun (WGS) entry which is preliminary data.</text>
</comment>
<dbReference type="Proteomes" id="UP000642488">
    <property type="component" value="Unassembled WGS sequence"/>
</dbReference>
<name>A0A934IFH3_9RHOB</name>
<feature type="transmembrane region" description="Helical" evidence="1">
    <location>
        <begin position="47"/>
        <end position="69"/>
    </location>
</feature>
<accession>A0A934IFH3</accession>
<keyword evidence="1" id="KW-1133">Transmembrane helix</keyword>
<protein>
    <submittedName>
        <fullName evidence="3">Two pore domain potassium channel family protein</fullName>
    </submittedName>
</protein>
<organism evidence="3 4">
    <name type="scientific">Palleronia pontilimi</name>
    <dbReference type="NCBI Taxonomy" id="1964209"/>
    <lineage>
        <taxon>Bacteria</taxon>
        <taxon>Pseudomonadati</taxon>
        <taxon>Pseudomonadota</taxon>
        <taxon>Alphaproteobacteria</taxon>
        <taxon>Rhodobacterales</taxon>
        <taxon>Roseobacteraceae</taxon>
        <taxon>Palleronia</taxon>
    </lineage>
</organism>
<keyword evidence="1" id="KW-0812">Transmembrane</keyword>
<dbReference type="Pfam" id="PF07885">
    <property type="entry name" value="Ion_trans_2"/>
    <property type="match status" value="1"/>
</dbReference>
<keyword evidence="3" id="KW-0406">Ion transport</keyword>
<dbReference type="RefSeq" id="WP_198914792.1">
    <property type="nucleotide sequence ID" value="NZ_JAEKPD010000001.1"/>
</dbReference>
<dbReference type="SUPFAM" id="SSF81324">
    <property type="entry name" value="Voltage-gated potassium channels"/>
    <property type="match status" value="1"/>
</dbReference>
<feature type="domain" description="Potassium channel" evidence="2">
    <location>
        <begin position="61"/>
        <end position="132"/>
    </location>
</feature>
<dbReference type="GO" id="GO:0034220">
    <property type="term" value="P:monoatomic ion transmembrane transport"/>
    <property type="evidence" value="ECO:0007669"/>
    <property type="project" value="UniProtKB-KW"/>
</dbReference>
<evidence type="ECO:0000313" key="4">
    <source>
        <dbReference type="Proteomes" id="UP000642488"/>
    </source>
</evidence>
<keyword evidence="3" id="KW-0407">Ion channel</keyword>
<reference evidence="3" key="1">
    <citation type="submission" date="2020-12" db="EMBL/GenBank/DDBJ databases">
        <title>Bacterial taxonomy.</title>
        <authorList>
            <person name="Pan X."/>
        </authorList>
    </citation>
    <scope>NUCLEOTIDE SEQUENCE</scope>
    <source>
        <strain evidence="3">KCTC 52957</strain>
    </source>
</reference>
<evidence type="ECO:0000256" key="1">
    <source>
        <dbReference type="SAM" id="Phobius"/>
    </source>
</evidence>
<dbReference type="InterPro" id="IPR013099">
    <property type="entry name" value="K_chnl_dom"/>
</dbReference>
<sequence>MIVQLAIGTGLILWTVLLGAILLWFADGFVMRRMRWLRKPQTPAAGLALFTISVLWTIALMTFAVWSWGVSFRTLGIFPDLESAIFFSLVAFTTLGLSDLALPYEWRLLGGFAAANGFLLFGLTAAILVDALRVARGGLNRPDD</sequence>
<feature type="transmembrane region" description="Helical" evidence="1">
    <location>
        <begin position="109"/>
        <end position="129"/>
    </location>
</feature>
<feature type="transmembrane region" description="Helical" evidence="1">
    <location>
        <begin position="6"/>
        <end position="26"/>
    </location>
</feature>
<keyword evidence="3" id="KW-0813">Transport</keyword>
<keyword evidence="1" id="KW-0472">Membrane</keyword>
<proteinExistence type="predicted"/>
<gene>
    <name evidence="3" type="ORF">ILP92_02625</name>
</gene>
<dbReference type="EMBL" id="JAEKPD010000001">
    <property type="protein sequence ID" value="MBJ3761645.1"/>
    <property type="molecule type" value="Genomic_DNA"/>
</dbReference>
<keyword evidence="4" id="KW-1185">Reference proteome</keyword>
<evidence type="ECO:0000313" key="3">
    <source>
        <dbReference type="EMBL" id="MBJ3761645.1"/>
    </source>
</evidence>
<feature type="transmembrane region" description="Helical" evidence="1">
    <location>
        <begin position="81"/>
        <end position="102"/>
    </location>
</feature>